<comment type="caution">
    <text evidence="2">Lacks conserved residue(s) required for the propagation of feature annotation.</text>
</comment>
<name>A0A3R7IPW9_9ACTN</name>
<dbReference type="GO" id="GO:0009368">
    <property type="term" value="C:endopeptidase Clp complex"/>
    <property type="evidence" value="ECO:0007669"/>
    <property type="project" value="TreeGrafter"/>
</dbReference>
<keyword evidence="2" id="KW-0720">Serine protease</keyword>
<comment type="subcellular location">
    <subcellularLocation>
        <location evidence="2">Cytoplasm</location>
    </subcellularLocation>
</comment>
<protein>
    <recommendedName>
        <fullName evidence="2 3">ATP-dependent Clp protease proteolytic subunit</fullName>
        <ecNumber evidence="2">3.4.21.92</ecNumber>
    </recommendedName>
    <alternativeName>
        <fullName evidence="2">Endopeptidase Clp</fullName>
    </alternativeName>
</protein>
<evidence type="ECO:0000256" key="3">
    <source>
        <dbReference type="RuleBase" id="RU003567"/>
    </source>
</evidence>
<accession>A0A3R7IPW9</accession>
<dbReference type="InterPro" id="IPR023562">
    <property type="entry name" value="ClpP/TepA"/>
</dbReference>
<dbReference type="Proteomes" id="UP000028058">
    <property type="component" value="Unassembled WGS sequence"/>
</dbReference>
<dbReference type="CDD" id="cd07017">
    <property type="entry name" value="S14_ClpP_2"/>
    <property type="match status" value="1"/>
</dbReference>
<organism evidence="4 5">
    <name type="scientific">Streptomyces xinghaiensis</name>
    <dbReference type="NCBI Taxonomy" id="1038928"/>
    <lineage>
        <taxon>Bacteria</taxon>
        <taxon>Bacillati</taxon>
        <taxon>Actinomycetota</taxon>
        <taxon>Actinomycetes</taxon>
        <taxon>Kitasatosporales</taxon>
        <taxon>Streptomycetaceae</taxon>
        <taxon>Streptomyces</taxon>
    </lineage>
</organism>
<dbReference type="EMBL" id="JNAD02000010">
    <property type="protein sequence ID" value="RKM93601.1"/>
    <property type="molecule type" value="Genomic_DNA"/>
</dbReference>
<dbReference type="NCBIfam" id="NF009205">
    <property type="entry name" value="PRK12553.1"/>
    <property type="match status" value="1"/>
</dbReference>
<evidence type="ECO:0000313" key="5">
    <source>
        <dbReference type="Proteomes" id="UP000028058"/>
    </source>
</evidence>
<keyword evidence="2" id="KW-0378">Hydrolase</keyword>
<evidence type="ECO:0000256" key="1">
    <source>
        <dbReference type="ARBA" id="ARBA00007039"/>
    </source>
</evidence>
<dbReference type="GO" id="GO:0004252">
    <property type="term" value="F:serine-type endopeptidase activity"/>
    <property type="evidence" value="ECO:0007669"/>
    <property type="project" value="UniProtKB-UniRule"/>
</dbReference>
<dbReference type="GO" id="GO:0005737">
    <property type="term" value="C:cytoplasm"/>
    <property type="evidence" value="ECO:0007669"/>
    <property type="project" value="UniProtKB-SubCell"/>
</dbReference>
<comment type="similarity">
    <text evidence="1 2 3">Belongs to the peptidase S14 family.</text>
</comment>
<dbReference type="GO" id="GO:0051117">
    <property type="term" value="F:ATPase binding"/>
    <property type="evidence" value="ECO:0007669"/>
    <property type="project" value="TreeGrafter"/>
</dbReference>
<keyword evidence="5" id="KW-1185">Reference proteome</keyword>
<evidence type="ECO:0000313" key="4">
    <source>
        <dbReference type="EMBL" id="RKM93601.1"/>
    </source>
</evidence>
<dbReference type="InterPro" id="IPR029045">
    <property type="entry name" value="ClpP/crotonase-like_dom_sf"/>
</dbReference>
<comment type="catalytic activity">
    <reaction evidence="2">
        <text>Hydrolysis of proteins to small peptides in the presence of ATP and magnesium. alpha-casein is the usual test substrate. In the absence of ATP, only oligopeptides shorter than five residues are hydrolyzed (such as succinyl-Leu-Tyr-|-NHMec, and Leu-Tyr-Leu-|-Tyr-Trp, in which cleavage of the -Tyr-|-Leu- and -Tyr-|-Trp bonds also occurs).</text>
        <dbReference type="EC" id="3.4.21.92"/>
    </reaction>
</comment>
<dbReference type="Pfam" id="PF00574">
    <property type="entry name" value="CLP_protease"/>
    <property type="match status" value="1"/>
</dbReference>
<dbReference type="EC" id="3.4.21.92" evidence="2"/>
<evidence type="ECO:0000256" key="2">
    <source>
        <dbReference type="HAMAP-Rule" id="MF_00444"/>
    </source>
</evidence>
<proteinExistence type="inferred from homology"/>
<comment type="caution">
    <text evidence="4">The sequence shown here is derived from an EMBL/GenBank/DDBJ whole genome shotgun (WGS) entry which is preliminary data.</text>
</comment>
<gene>
    <name evidence="2" type="primary">clpP</name>
    <name evidence="4" type="ORF">SFRA_020705</name>
</gene>
<dbReference type="GO" id="GO:0006515">
    <property type="term" value="P:protein quality control for misfolded or incompletely synthesized proteins"/>
    <property type="evidence" value="ECO:0007669"/>
    <property type="project" value="TreeGrafter"/>
</dbReference>
<dbReference type="InterPro" id="IPR001907">
    <property type="entry name" value="ClpP"/>
</dbReference>
<dbReference type="SUPFAM" id="SSF52096">
    <property type="entry name" value="ClpP/crotonase"/>
    <property type="match status" value="1"/>
</dbReference>
<dbReference type="PRINTS" id="PR00127">
    <property type="entry name" value="CLPPROTEASEP"/>
</dbReference>
<dbReference type="HAMAP" id="MF_00444">
    <property type="entry name" value="ClpP"/>
    <property type="match status" value="1"/>
</dbReference>
<dbReference type="OrthoDB" id="9802800at2"/>
<keyword evidence="2" id="KW-0963">Cytoplasm</keyword>
<comment type="function">
    <text evidence="2">Cleaves peptides in various proteins in a process that requires ATP hydrolysis. Has a chymotrypsin-like activity. Plays a major role in the degradation of misfolded proteins.</text>
</comment>
<reference evidence="4 5" key="1">
    <citation type="journal article" date="2014" name="Genome Announc.">
        <title>Draft Genome Sequence of Streptomyces fradiae ATCC 19609, a Strain Highly Sensitive to Antibiotics.</title>
        <authorList>
            <person name="Bekker O.B."/>
            <person name="Klimina K.M."/>
            <person name="Vatlin A.A."/>
            <person name="Zakharevich N.V."/>
            <person name="Kasianov A.S."/>
            <person name="Danilenko V.N."/>
        </authorList>
    </citation>
    <scope>NUCLEOTIDE SEQUENCE [LARGE SCALE GENOMIC DNA]</scope>
    <source>
        <strain evidence="4 5">ATCC 19609</strain>
    </source>
</reference>
<dbReference type="GO" id="GO:0004176">
    <property type="term" value="F:ATP-dependent peptidase activity"/>
    <property type="evidence" value="ECO:0007669"/>
    <property type="project" value="InterPro"/>
</dbReference>
<dbReference type="Gene3D" id="3.90.226.10">
    <property type="entry name" value="2-enoyl-CoA Hydratase, Chain A, domain 1"/>
    <property type="match status" value="1"/>
</dbReference>
<dbReference type="PANTHER" id="PTHR10381">
    <property type="entry name" value="ATP-DEPENDENT CLP PROTEASE PROTEOLYTIC SUBUNIT"/>
    <property type="match status" value="1"/>
</dbReference>
<sequence>MESPTARYVLPQFTERTSRGIRTLDPYSRLLEERIVFLGTEVDETSANDVIAQLMHLEHAAPGRGISLYINSPGGSLTAMTAIYDTMLFVGCPIETICLGQAAEEAAVLLAAGEPGRRLMLPGSRAVLRQPSLAEPVQGQVDDLEIRAREVARARVMLEEMLVRHTGQSAERVASDIERDRILTAGEAVAYGLADRIVANRKGSAAPVGRG</sequence>
<dbReference type="AlphaFoldDB" id="A0A3R7IPW9"/>
<keyword evidence="2 4" id="KW-0645">Protease</keyword>
<comment type="subunit">
    <text evidence="2">Fourteen ClpP subunits assemble into 2 heptameric rings which stack back to back to give a disk-like structure with a central cavity, resembling the structure of eukaryotic proteasomes.</text>
</comment>
<dbReference type="PANTHER" id="PTHR10381:SF26">
    <property type="entry name" value="ATP-DEPENDENT CLP PROTEASE PROTEOLYTIC SUBUNIT-LIKE-RELATED"/>
    <property type="match status" value="1"/>
</dbReference>
<dbReference type="FunFam" id="3.90.226.10:FF:000002">
    <property type="entry name" value="ATP-dependent Clp protease proteolytic subunit"/>
    <property type="match status" value="1"/>
</dbReference>
<dbReference type="RefSeq" id="WP_043462651.1">
    <property type="nucleotide sequence ID" value="NZ_CP134822.1"/>
</dbReference>